<protein>
    <submittedName>
        <fullName evidence="2">Uncharacterized protein</fullName>
    </submittedName>
</protein>
<gene>
    <name evidence="2" type="ORF">K450DRAFT_232133</name>
</gene>
<organism evidence="2 3">
    <name type="scientific">Umbelopsis ramanniana AG</name>
    <dbReference type="NCBI Taxonomy" id="1314678"/>
    <lineage>
        <taxon>Eukaryota</taxon>
        <taxon>Fungi</taxon>
        <taxon>Fungi incertae sedis</taxon>
        <taxon>Mucoromycota</taxon>
        <taxon>Mucoromycotina</taxon>
        <taxon>Umbelopsidomycetes</taxon>
        <taxon>Umbelopsidales</taxon>
        <taxon>Umbelopsidaceae</taxon>
        <taxon>Umbelopsis</taxon>
    </lineage>
</organism>
<comment type="caution">
    <text evidence="2">The sequence shown here is derived from an EMBL/GenBank/DDBJ whole genome shotgun (WGS) entry which is preliminary data.</text>
</comment>
<dbReference type="GeneID" id="75912892"/>
<feature type="compositionally biased region" description="Low complexity" evidence="1">
    <location>
        <begin position="33"/>
        <end position="50"/>
    </location>
</feature>
<dbReference type="EMBL" id="MU620905">
    <property type="protein sequence ID" value="KAI8581612.1"/>
    <property type="molecule type" value="Genomic_DNA"/>
</dbReference>
<evidence type="ECO:0000313" key="3">
    <source>
        <dbReference type="Proteomes" id="UP001206595"/>
    </source>
</evidence>
<feature type="region of interest" description="Disordered" evidence="1">
    <location>
        <begin position="1"/>
        <end position="96"/>
    </location>
</feature>
<keyword evidence="3" id="KW-1185">Reference proteome</keyword>
<dbReference type="RefSeq" id="XP_051446616.1">
    <property type="nucleotide sequence ID" value="XM_051587547.1"/>
</dbReference>
<proteinExistence type="predicted"/>
<name>A0AAD5HER4_UMBRA</name>
<evidence type="ECO:0000256" key="1">
    <source>
        <dbReference type="SAM" id="MobiDB-lite"/>
    </source>
</evidence>
<dbReference type="AlphaFoldDB" id="A0AAD5HER4"/>
<dbReference type="Proteomes" id="UP001206595">
    <property type="component" value="Unassembled WGS sequence"/>
</dbReference>
<sequence>MSQYLHPPAPSNQQHHASSPLMTSDLSSTPNLSPWSMSQSSDYSSRTSYSQMPSLHRQDSLSEGDYCPTPVLSPSLRPKDDPSDETQLPRGYDIGAHEPIHMPVNLSLYPPGILGPPPPAISSGSSSSSKGFFQPSKRQERIARFRARLHFLQQQYFQRGMEFAPPPQHWAWPPPTPRYLWCYRIYDVGKSKEPWRAFIEENQMLLWQFPGHDIHIRDPSIEAGRKVITVAADRGIAYHNDPDLRAPQTFEIQLLDIAQRPVLLEPLPNFKR</sequence>
<feature type="compositionally biased region" description="Polar residues" evidence="1">
    <location>
        <begin position="11"/>
        <end position="32"/>
    </location>
</feature>
<reference evidence="2" key="2">
    <citation type="journal article" date="2022" name="Proc. Natl. Acad. Sci. U.S.A.">
        <title>Diploid-dominant life cycles characterize the early evolution of Fungi.</title>
        <authorList>
            <person name="Amses K.R."/>
            <person name="Simmons D.R."/>
            <person name="Longcore J.E."/>
            <person name="Mondo S.J."/>
            <person name="Seto K."/>
            <person name="Jeronimo G.H."/>
            <person name="Bonds A.E."/>
            <person name="Quandt C.A."/>
            <person name="Davis W.J."/>
            <person name="Chang Y."/>
            <person name="Federici B.A."/>
            <person name="Kuo A."/>
            <person name="LaButti K."/>
            <person name="Pangilinan J."/>
            <person name="Andreopoulos W."/>
            <person name="Tritt A."/>
            <person name="Riley R."/>
            <person name="Hundley H."/>
            <person name="Johnson J."/>
            <person name="Lipzen A."/>
            <person name="Barry K."/>
            <person name="Lang B.F."/>
            <person name="Cuomo C.A."/>
            <person name="Buchler N.E."/>
            <person name="Grigoriev I.V."/>
            <person name="Spatafora J.W."/>
            <person name="Stajich J.E."/>
            <person name="James T.Y."/>
        </authorList>
    </citation>
    <scope>NUCLEOTIDE SEQUENCE</scope>
    <source>
        <strain evidence="2">AG</strain>
    </source>
</reference>
<evidence type="ECO:0000313" key="2">
    <source>
        <dbReference type="EMBL" id="KAI8581612.1"/>
    </source>
</evidence>
<accession>A0AAD5HER4</accession>
<reference evidence="2" key="1">
    <citation type="submission" date="2021-06" db="EMBL/GenBank/DDBJ databases">
        <authorList>
            <consortium name="DOE Joint Genome Institute"/>
            <person name="Mondo S.J."/>
            <person name="Amses K.R."/>
            <person name="Simmons D.R."/>
            <person name="Longcore J.E."/>
            <person name="Seto K."/>
            <person name="Alves G.H."/>
            <person name="Bonds A.E."/>
            <person name="Quandt C.A."/>
            <person name="Davis W.J."/>
            <person name="Chang Y."/>
            <person name="Letcher P.M."/>
            <person name="Powell M.J."/>
            <person name="Kuo A."/>
            <person name="Labutti K."/>
            <person name="Pangilinan J."/>
            <person name="Andreopoulos W."/>
            <person name="Tritt A."/>
            <person name="Riley R."/>
            <person name="Hundley H."/>
            <person name="Johnson J."/>
            <person name="Lipzen A."/>
            <person name="Barry K."/>
            <person name="Berbee M.L."/>
            <person name="Buchler N.E."/>
            <person name="Grigoriev I.V."/>
            <person name="Spatafora J.W."/>
            <person name="Stajich J.E."/>
            <person name="James T.Y."/>
        </authorList>
    </citation>
    <scope>NUCLEOTIDE SEQUENCE</scope>
    <source>
        <strain evidence="2">AG</strain>
    </source>
</reference>